<proteinExistence type="predicted"/>
<evidence type="ECO:0000256" key="1">
    <source>
        <dbReference type="ARBA" id="ARBA00022737"/>
    </source>
</evidence>
<comment type="caution">
    <text evidence="4">The sequence shown here is derived from an EMBL/GenBank/DDBJ whole genome shotgun (WGS) entry which is preliminary data.</text>
</comment>
<dbReference type="GO" id="GO:0005886">
    <property type="term" value="C:plasma membrane"/>
    <property type="evidence" value="ECO:0007669"/>
    <property type="project" value="TreeGrafter"/>
</dbReference>
<organism evidence="4 5">
    <name type="scientific">Effrenium voratum</name>
    <dbReference type="NCBI Taxonomy" id="2562239"/>
    <lineage>
        <taxon>Eukaryota</taxon>
        <taxon>Sar</taxon>
        <taxon>Alveolata</taxon>
        <taxon>Dinophyceae</taxon>
        <taxon>Suessiales</taxon>
        <taxon>Symbiodiniaceae</taxon>
        <taxon>Effrenium</taxon>
    </lineage>
</organism>
<keyword evidence="3" id="KW-0812">Transmembrane</keyword>
<dbReference type="PANTHER" id="PTHR10582">
    <property type="entry name" value="TRANSIENT RECEPTOR POTENTIAL ION CHANNEL PROTEIN"/>
    <property type="match status" value="1"/>
</dbReference>
<evidence type="ECO:0000313" key="5">
    <source>
        <dbReference type="Proteomes" id="UP001178507"/>
    </source>
</evidence>
<dbReference type="EMBL" id="CAUJNA010000212">
    <property type="protein sequence ID" value="CAJ1373717.1"/>
    <property type="molecule type" value="Genomic_DNA"/>
</dbReference>
<dbReference type="GO" id="GO:0098703">
    <property type="term" value="P:calcium ion import across plasma membrane"/>
    <property type="evidence" value="ECO:0007669"/>
    <property type="project" value="TreeGrafter"/>
</dbReference>
<feature type="transmembrane region" description="Helical" evidence="3">
    <location>
        <begin position="609"/>
        <end position="630"/>
    </location>
</feature>
<evidence type="ECO:0008006" key="6">
    <source>
        <dbReference type="Google" id="ProtNLM"/>
    </source>
</evidence>
<dbReference type="GO" id="GO:0005262">
    <property type="term" value="F:calcium channel activity"/>
    <property type="evidence" value="ECO:0007669"/>
    <property type="project" value="TreeGrafter"/>
</dbReference>
<dbReference type="PANTHER" id="PTHR10582:SF2">
    <property type="entry name" value="INACTIVE"/>
    <property type="match status" value="1"/>
</dbReference>
<dbReference type="InterPro" id="IPR024862">
    <property type="entry name" value="TRPV"/>
</dbReference>
<feature type="region of interest" description="Disordered" evidence="2">
    <location>
        <begin position="1"/>
        <end position="78"/>
    </location>
</feature>
<keyword evidence="3" id="KW-1133">Transmembrane helix</keyword>
<dbReference type="Proteomes" id="UP001178507">
    <property type="component" value="Unassembled WGS sequence"/>
</dbReference>
<feature type="compositionally biased region" description="Basic residues" evidence="2">
    <location>
        <begin position="1"/>
        <end position="12"/>
    </location>
</feature>
<dbReference type="AlphaFoldDB" id="A0AA36HS80"/>
<keyword evidence="5" id="KW-1185">Reference proteome</keyword>
<feature type="compositionally biased region" description="Basic and acidic residues" evidence="2">
    <location>
        <begin position="43"/>
        <end position="62"/>
    </location>
</feature>
<feature type="transmembrane region" description="Helical" evidence="3">
    <location>
        <begin position="686"/>
        <end position="708"/>
    </location>
</feature>
<sequence length="881" mass="100476">MPPKKLPKKSKRQTTTEDQKPDAEGVEPQTDSADADVVLNIADTERLSEDTKASSGEEKTPSSEETPAPEPKSDTASKLREVDELFAKPEFDAKEDLEWVKRILQSGLFHLLREPDLDDDEHYEEIAKWLYAYKKVANHVAKKGPLPNMRNNIEWQDLSDRGKVFAVAEAKAVGDDEDDVQDPVDVATNRKSFMHAVVLFEFEDSFTESKTYPRFRSLTHFEWEAVARALCFMFHQSVENTLARIATYLIFLQNEARICIEDDVEHGEWMIRLGGQMQQAAVVMVELLSDGSQEALWCSNKGMATLLYLQLADARLFFARPKLQQIMFDVWRGLRSDASSRGMFKKLWCWVWLGCGSVVNLIVLPAWAALPTIERRMSQYQLARANEARAETIQWIQEAHDKEGCQLKVLEEINKTSDELFKKDQIIRIGKQRYWSKAAYRKAVVEKCRDAVFGVERWIPLLIPRHKRYLAILTNLLFAAYLAWEPPGEAQTWNVLLLSSGAWCTEVIQLLGVSNVKDTTLRQLSPVFSPEFNFWFMDRVNIMELIAFSCVVWSCLVVLFDVERTEFAQQFKAVGVLFMGISQTMSMLRMSSIFGPLVSMTMNMVVDMIQWVLLLIPIIGCLVASLMTLYKSRPGFDETLADQCQSFSGVNGSYMHGVLLFMEIQIGREAPLECLYNSKHAVVGPVILNFGLWVVLILMLNMLIAMMAKTFDRIYERSMIDFQYNFIAAVLQTVEEPAVPPVLRMLSVPWRILEMALSACNVHICGEVEREQTCEKDYKFTSTQLESTGNIRNSMLENLHGEQKAEADAEHMAEDGFAGIVPPELEDKKQALSSKETLDTLYQAVVKFVEEHISDSAIQEEIWRKQFAKQLFATDNRVCFG</sequence>
<accession>A0AA36HS80</accession>
<keyword evidence="3" id="KW-0472">Membrane</keyword>
<evidence type="ECO:0000256" key="2">
    <source>
        <dbReference type="SAM" id="MobiDB-lite"/>
    </source>
</evidence>
<evidence type="ECO:0000313" key="4">
    <source>
        <dbReference type="EMBL" id="CAJ1373717.1"/>
    </source>
</evidence>
<protein>
    <recommendedName>
        <fullName evidence="6">Ion transport domain-containing protein</fullName>
    </recommendedName>
</protein>
<name>A0AA36HS80_9DINO</name>
<keyword evidence="1" id="KW-0677">Repeat</keyword>
<feature type="compositionally biased region" description="Basic and acidic residues" evidence="2">
    <location>
        <begin position="14"/>
        <end position="23"/>
    </location>
</feature>
<gene>
    <name evidence="4" type="ORF">EVOR1521_LOCUS3456</name>
</gene>
<evidence type="ECO:0000256" key="3">
    <source>
        <dbReference type="SAM" id="Phobius"/>
    </source>
</evidence>
<feature type="transmembrane region" description="Helical" evidence="3">
    <location>
        <begin position="350"/>
        <end position="370"/>
    </location>
</feature>
<feature type="transmembrane region" description="Helical" evidence="3">
    <location>
        <begin position="468"/>
        <end position="484"/>
    </location>
</feature>
<feature type="transmembrane region" description="Helical" evidence="3">
    <location>
        <begin position="542"/>
        <end position="562"/>
    </location>
</feature>
<feature type="transmembrane region" description="Helical" evidence="3">
    <location>
        <begin position="574"/>
        <end position="597"/>
    </location>
</feature>
<reference evidence="4" key="1">
    <citation type="submission" date="2023-08" db="EMBL/GenBank/DDBJ databases">
        <authorList>
            <person name="Chen Y."/>
            <person name="Shah S."/>
            <person name="Dougan E. K."/>
            <person name="Thang M."/>
            <person name="Chan C."/>
        </authorList>
    </citation>
    <scope>NUCLEOTIDE SEQUENCE</scope>
</reference>